<dbReference type="SMART" id="SM00471">
    <property type="entry name" value="HDc"/>
    <property type="match status" value="1"/>
</dbReference>
<dbReference type="InterPro" id="IPR052020">
    <property type="entry name" value="Cyclic_di-GMP/3'3'-cGAMP_PDE"/>
</dbReference>
<dbReference type="Pfam" id="PF00072">
    <property type="entry name" value="Response_reg"/>
    <property type="match status" value="1"/>
</dbReference>
<dbReference type="GO" id="GO:0016787">
    <property type="term" value="F:hydrolase activity"/>
    <property type="evidence" value="ECO:0007669"/>
    <property type="project" value="UniProtKB-KW"/>
</dbReference>
<feature type="domain" description="HD-GYP" evidence="4">
    <location>
        <begin position="145"/>
        <end position="340"/>
    </location>
</feature>
<dbReference type="AlphaFoldDB" id="A0A6J4JWC7"/>
<dbReference type="InterPro" id="IPR003607">
    <property type="entry name" value="HD/PDEase_dom"/>
</dbReference>
<dbReference type="InterPro" id="IPR001789">
    <property type="entry name" value="Sig_transdc_resp-reg_receiver"/>
</dbReference>
<dbReference type="Gene3D" id="1.10.3210.10">
    <property type="entry name" value="Hypothetical protein af1432"/>
    <property type="match status" value="1"/>
</dbReference>
<protein>
    <submittedName>
        <fullName evidence="5">Metal dependent phosphohydrolase</fullName>
    </submittedName>
</protein>
<feature type="modified residue" description="4-aspartylphosphate" evidence="1">
    <location>
        <position position="66"/>
    </location>
</feature>
<keyword evidence="5" id="KW-0378">Hydrolase</keyword>
<dbReference type="SUPFAM" id="SSF52172">
    <property type="entry name" value="CheY-like"/>
    <property type="match status" value="1"/>
</dbReference>
<dbReference type="PANTHER" id="PTHR45228:SF4">
    <property type="entry name" value="LIPOPROTEIN"/>
    <property type="match status" value="1"/>
</dbReference>
<organism evidence="5">
    <name type="scientific">uncultured Armatimonadetes bacterium</name>
    <dbReference type="NCBI Taxonomy" id="157466"/>
    <lineage>
        <taxon>Bacteria</taxon>
        <taxon>Bacillati</taxon>
        <taxon>Armatimonadota</taxon>
        <taxon>environmental samples</taxon>
    </lineage>
</organism>
<name>A0A6J4JWC7_9BACT</name>
<dbReference type="InterPro" id="IPR006674">
    <property type="entry name" value="HD_domain"/>
</dbReference>
<dbReference type="EMBL" id="CADCTO010000583">
    <property type="protein sequence ID" value="CAA9289015.1"/>
    <property type="molecule type" value="Genomic_DNA"/>
</dbReference>
<dbReference type="CDD" id="cd00077">
    <property type="entry name" value="HDc"/>
    <property type="match status" value="1"/>
</dbReference>
<evidence type="ECO:0000256" key="1">
    <source>
        <dbReference type="PROSITE-ProRule" id="PRU00169"/>
    </source>
</evidence>
<dbReference type="Pfam" id="PF13487">
    <property type="entry name" value="HD_5"/>
    <property type="match status" value="1"/>
</dbReference>
<dbReference type="PROSITE" id="PS51832">
    <property type="entry name" value="HD_GYP"/>
    <property type="match status" value="1"/>
</dbReference>
<dbReference type="Gene3D" id="3.40.50.2300">
    <property type="match status" value="1"/>
</dbReference>
<sequence>MDIAERAPGSVAPSRARILLVDDDDLLRDTFSVTLASFGYAADSAASGEEALRMLRERAYDLVLSDVVMPGLSGLELADAVSRRHPDVPVVLLTGHSHADLAKSALRYGAADFLAKPVNIGNLPMVIERNLERRRMEFERLARRGEEVLLAAVEALVVAIDAKQAYTAQHSRRVATLALWAGESLALSPGERRVLELSAFLHDIGKIGTPDAILNKSAPLDPPEWEQIKQHPAKGCEILSHIPDLSAVAGIVRHHHERMDGAGYPDRLSGLAIPLFSRIISIVDAFEAMTSTRTYRPSRSVTEAAAELQAYAGTQFDPDLVASFLGRIERGDRLPIALSDP</sequence>
<feature type="domain" description="Response regulatory" evidence="2">
    <location>
        <begin position="17"/>
        <end position="131"/>
    </location>
</feature>
<evidence type="ECO:0000259" key="3">
    <source>
        <dbReference type="PROSITE" id="PS51831"/>
    </source>
</evidence>
<evidence type="ECO:0000259" key="2">
    <source>
        <dbReference type="PROSITE" id="PS50110"/>
    </source>
</evidence>
<dbReference type="InterPro" id="IPR037522">
    <property type="entry name" value="HD_GYP_dom"/>
</dbReference>
<evidence type="ECO:0000313" key="5">
    <source>
        <dbReference type="EMBL" id="CAA9289015.1"/>
    </source>
</evidence>
<evidence type="ECO:0000259" key="4">
    <source>
        <dbReference type="PROSITE" id="PS51832"/>
    </source>
</evidence>
<keyword evidence="1" id="KW-0597">Phosphoprotein</keyword>
<gene>
    <name evidence="5" type="ORF">AVDCRST_MAG63-4227</name>
</gene>
<dbReference type="SUPFAM" id="SSF109604">
    <property type="entry name" value="HD-domain/PDEase-like"/>
    <property type="match status" value="1"/>
</dbReference>
<dbReference type="GO" id="GO:0000160">
    <property type="term" value="P:phosphorelay signal transduction system"/>
    <property type="evidence" value="ECO:0007669"/>
    <property type="project" value="InterPro"/>
</dbReference>
<dbReference type="SMART" id="SM00448">
    <property type="entry name" value="REC"/>
    <property type="match status" value="1"/>
</dbReference>
<accession>A0A6J4JWC7</accession>
<dbReference type="InterPro" id="IPR011006">
    <property type="entry name" value="CheY-like_superfamily"/>
</dbReference>
<dbReference type="PROSITE" id="PS51831">
    <property type="entry name" value="HD"/>
    <property type="match status" value="1"/>
</dbReference>
<dbReference type="PANTHER" id="PTHR45228">
    <property type="entry name" value="CYCLIC DI-GMP PHOSPHODIESTERASE TM_0186-RELATED"/>
    <property type="match status" value="1"/>
</dbReference>
<dbReference type="PROSITE" id="PS50110">
    <property type="entry name" value="RESPONSE_REGULATORY"/>
    <property type="match status" value="1"/>
</dbReference>
<proteinExistence type="predicted"/>
<feature type="domain" description="HD" evidence="3">
    <location>
        <begin position="167"/>
        <end position="289"/>
    </location>
</feature>
<reference evidence="5" key="1">
    <citation type="submission" date="2020-02" db="EMBL/GenBank/DDBJ databases">
        <authorList>
            <person name="Meier V. D."/>
        </authorList>
    </citation>
    <scope>NUCLEOTIDE SEQUENCE</scope>
    <source>
        <strain evidence="5">AVDCRST_MAG63</strain>
    </source>
</reference>